<proteinExistence type="inferred from homology"/>
<dbReference type="RefSeq" id="WP_346186717.1">
    <property type="nucleotide sequence ID" value="NZ_BAABCE010000037.1"/>
</dbReference>
<keyword evidence="2" id="KW-0227">DNA damage</keyword>
<dbReference type="InterPro" id="IPR041247">
    <property type="entry name" value="Rad52_fam"/>
</dbReference>
<dbReference type="Proteomes" id="UP001500707">
    <property type="component" value="Unassembled WGS sequence"/>
</dbReference>
<dbReference type="Pfam" id="PF04098">
    <property type="entry name" value="Rad52_Rad22"/>
    <property type="match status" value="1"/>
</dbReference>
<evidence type="ECO:0000256" key="1">
    <source>
        <dbReference type="ARBA" id="ARBA00006638"/>
    </source>
</evidence>
<accession>A0ABP6Z2B6</accession>
<dbReference type="EMBL" id="BAABCE010000037">
    <property type="protein sequence ID" value="GAA3595224.1"/>
    <property type="molecule type" value="Genomic_DNA"/>
</dbReference>
<evidence type="ECO:0000313" key="5">
    <source>
        <dbReference type="Proteomes" id="UP001500707"/>
    </source>
</evidence>
<evidence type="ECO:0000313" key="4">
    <source>
        <dbReference type="EMBL" id="GAA3595224.1"/>
    </source>
</evidence>
<name>A0ABP6Z2B6_9ACTN</name>
<keyword evidence="3" id="KW-0234">DNA repair</keyword>
<evidence type="ECO:0000256" key="2">
    <source>
        <dbReference type="ARBA" id="ARBA00022763"/>
    </source>
</evidence>
<reference evidence="5" key="1">
    <citation type="journal article" date="2019" name="Int. J. Syst. Evol. Microbiol.">
        <title>The Global Catalogue of Microorganisms (GCM) 10K type strain sequencing project: providing services to taxonomists for standard genome sequencing and annotation.</title>
        <authorList>
            <consortium name="The Broad Institute Genomics Platform"/>
            <consortium name="The Broad Institute Genome Sequencing Center for Infectious Disease"/>
            <person name="Wu L."/>
            <person name="Ma J."/>
        </authorList>
    </citation>
    <scope>NUCLEOTIDE SEQUENCE [LARGE SCALE GENOMIC DNA]</scope>
    <source>
        <strain evidence="5">JCM 17656</strain>
    </source>
</reference>
<evidence type="ECO:0000256" key="3">
    <source>
        <dbReference type="ARBA" id="ARBA00023204"/>
    </source>
</evidence>
<keyword evidence="5" id="KW-1185">Reference proteome</keyword>
<gene>
    <name evidence="4" type="ORF">GCM10022295_90590</name>
</gene>
<organism evidence="4 5">
    <name type="scientific">Streptomyces osmaniensis</name>
    <dbReference type="NCBI Taxonomy" id="593134"/>
    <lineage>
        <taxon>Bacteria</taxon>
        <taxon>Bacillati</taxon>
        <taxon>Actinomycetota</taxon>
        <taxon>Actinomycetes</taxon>
        <taxon>Kitasatosporales</taxon>
        <taxon>Streptomycetaceae</taxon>
        <taxon>Streptomyces</taxon>
    </lineage>
</organism>
<protein>
    <recommendedName>
        <fullName evidence="6">Rad52/22 family double-strand break repair protein</fullName>
    </recommendedName>
</protein>
<comment type="caution">
    <text evidence="4">The sequence shown here is derived from an EMBL/GenBank/DDBJ whole genome shotgun (WGS) entry which is preliminary data.</text>
</comment>
<evidence type="ECO:0008006" key="6">
    <source>
        <dbReference type="Google" id="ProtNLM"/>
    </source>
</evidence>
<sequence length="182" mass="19807">MSNRLTSTQVEFLLGGIAGSRISKDGKGFAHVEAWDIRRHLIRFFGFGGYDTDLLDSALVSETSQMLRKKNRQGEEYGDPYEAWTVVYRVSVKLTVKAVDGTELGHWHGTATGDATNQPSRADAHDLALKTADSQAFKRAAVNLGDQFGLSLYNDGNPAPVVLSSLAYPKPPEQPSQPVQAA</sequence>
<comment type="similarity">
    <text evidence="1">Belongs to the RAD52 family.</text>
</comment>